<dbReference type="AlphaFoldDB" id="A0A2U3NQK3"/>
<sequence>VAVEVSFGGVKLAKSCTDHRLRQRRFGTERAKKIVLRLNQLSAAEHLGEMMTLPQARCHQLSADRDEAFSLDLDGPYRMIVEIAEIPVPRNQDGGVLLSEVRHVVVTDIVDTH</sequence>
<accession>A0A2U3NQK3</accession>
<gene>
    <name evidence="1" type="ORF">MRAB57_1499</name>
</gene>
<organism evidence="1 2">
    <name type="scientific">Mycobacterium rhizamassiliense</name>
    <dbReference type="NCBI Taxonomy" id="1841860"/>
    <lineage>
        <taxon>Bacteria</taxon>
        <taxon>Bacillati</taxon>
        <taxon>Actinomycetota</taxon>
        <taxon>Actinomycetes</taxon>
        <taxon>Mycobacteriales</taxon>
        <taxon>Mycobacteriaceae</taxon>
        <taxon>Mycobacterium</taxon>
    </lineage>
</organism>
<proteinExistence type="predicted"/>
<dbReference type="EMBL" id="FUFA01000002">
    <property type="protein sequence ID" value="SPM33695.1"/>
    <property type="molecule type" value="Genomic_DNA"/>
</dbReference>
<dbReference type="InterPro" id="IPR035093">
    <property type="entry name" value="RelE/ParE_toxin_dom_sf"/>
</dbReference>
<keyword evidence="2" id="KW-1185">Reference proteome</keyword>
<protein>
    <submittedName>
        <fullName evidence="1">Plasmid maintenance system killer protein</fullName>
    </submittedName>
</protein>
<feature type="non-terminal residue" evidence="1">
    <location>
        <position position="1"/>
    </location>
</feature>
<evidence type="ECO:0000313" key="2">
    <source>
        <dbReference type="Proteomes" id="UP000240988"/>
    </source>
</evidence>
<reference evidence="1 2" key="1">
    <citation type="submission" date="2017-01" db="EMBL/GenBank/DDBJ databases">
        <authorList>
            <consortium name="Urmite Genomes"/>
        </authorList>
    </citation>
    <scope>NUCLEOTIDE SEQUENCE [LARGE SCALE GENOMIC DNA]</scope>
    <source>
        <strain evidence="1 2">AB57</strain>
    </source>
</reference>
<dbReference type="Gene3D" id="3.30.2310.20">
    <property type="entry name" value="RelE-like"/>
    <property type="match status" value="1"/>
</dbReference>
<evidence type="ECO:0000313" key="1">
    <source>
        <dbReference type="EMBL" id="SPM33695.1"/>
    </source>
</evidence>
<name>A0A2U3NQK3_9MYCO</name>
<dbReference type="Proteomes" id="UP000240988">
    <property type="component" value="Unassembled WGS sequence"/>
</dbReference>
<dbReference type="STRING" id="1841860.GCA_900157375_01500"/>